<organism evidence="2 3">
    <name type="scientific">Hanseniaspora valbyensis NRRL Y-1626</name>
    <dbReference type="NCBI Taxonomy" id="766949"/>
    <lineage>
        <taxon>Eukaryota</taxon>
        <taxon>Fungi</taxon>
        <taxon>Dikarya</taxon>
        <taxon>Ascomycota</taxon>
        <taxon>Saccharomycotina</taxon>
        <taxon>Saccharomycetes</taxon>
        <taxon>Saccharomycodales</taxon>
        <taxon>Saccharomycodaceae</taxon>
        <taxon>Hanseniaspora</taxon>
    </lineage>
</organism>
<feature type="compositionally biased region" description="Polar residues" evidence="1">
    <location>
        <begin position="34"/>
        <end position="48"/>
    </location>
</feature>
<dbReference type="Proteomes" id="UP000092321">
    <property type="component" value="Unassembled WGS sequence"/>
</dbReference>
<name>A0A1B7T8W5_9ASCO</name>
<protein>
    <submittedName>
        <fullName evidence="2">Uncharacterized protein</fullName>
    </submittedName>
</protein>
<dbReference type="EMBL" id="LXPE01000214">
    <property type="protein sequence ID" value="OBA25153.1"/>
    <property type="molecule type" value="Genomic_DNA"/>
</dbReference>
<evidence type="ECO:0000256" key="1">
    <source>
        <dbReference type="SAM" id="MobiDB-lite"/>
    </source>
</evidence>
<reference evidence="3" key="1">
    <citation type="journal article" date="2016" name="Proc. Natl. Acad. Sci. U.S.A.">
        <title>Comparative genomics of biotechnologically important yeasts.</title>
        <authorList>
            <person name="Riley R."/>
            <person name="Haridas S."/>
            <person name="Wolfe K.H."/>
            <person name="Lopes M.R."/>
            <person name="Hittinger C.T."/>
            <person name="Goeker M."/>
            <person name="Salamov A.A."/>
            <person name="Wisecaver J.H."/>
            <person name="Long T.M."/>
            <person name="Calvey C.H."/>
            <person name="Aerts A.L."/>
            <person name="Barry K.W."/>
            <person name="Choi C."/>
            <person name="Clum A."/>
            <person name="Coughlan A.Y."/>
            <person name="Deshpande S."/>
            <person name="Douglass A.P."/>
            <person name="Hanson S.J."/>
            <person name="Klenk H.-P."/>
            <person name="LaButti K.M."/>
            <person name="Lapidus A."/>
            <person name="Lindquist E.A."/>
            <person name="Lipzen A.M."/>
            <person name="Meier-Kolthoff J.P."/>
            <person name="Ohm R.A."/>
            <person name="Otillar R.P."/>
            <person name="Pangilinan J.L."/>
            <person name="Peng Y."/>
            <person name="Rokas A."/>
            <person name="Rosa C.A."/>
            <person name="Scheuner C."/>
            <person name="Sibirny A.A."/>
            <person name="Slot J.C."/>
            <person name="Stielow J.B."/>
            <person name="Sun H."/>
            <person name="Kurtzman C.P."/>
            <person name="Blackwell M."/>
            <person name="Grigoriev I.V."/>
            <person name="Jeffries T.W."/>
        </authorList>
    </citation>
    <scope>NUCLEOTIDE SEQUENCE [LARGE SCALE GENOMIC DNA]</scope>
    <source>
        <strain evidence="3">NRRL Y-1626</strain>
    </source>
</reference>
<proteinExistence type="predicted"/>
<evidence type="ECO:0000313" key="3">
    <source>
        <dbReference type="Proteomes" id="UP000092321"/>
    </source>
</evidence>
<feature type="region of interest" description="Disordered" evidence="1">
    <location>
        <begin position="34"/>
        <end position="54"/>
    </location>
</feature>
<keyword evidence="3" id="KW-1185">Reference proteome</keyword>
<accession>A0A1B7T8W5</accession>
<gene>
    <name evidence="2" type="ORF">HANVADRAFT_54086</name>
</gene>
<sequence>MLHSFNSNCGRLAILKISTKNVYTKNILSSFTTSSFTQPRGNNNNNGTDLKKEAKPLPTTVKGFLTRPGHEVTILLKELTPKELDTKVGPEYNDDVLFYHKLISNTDITNVTLKLIRQFENKMLGINRQQLENRPILNDTFTAFLKRKQYVKYFLLLRRIENLKNRIVPLNMILQHYITELKDLDGARRIYLKFTKLGGQLPNDATLTILFKAYNIQFSRKSKFAVSLDSRNETFYKNIIMKLLFEKNSFCKEIRDYDIVVNNAFRFSCYRLPLQFSLQLLEKLKRNEDIDSNNENLLYLDSVNMFWRGMGIKSLYYNRFDREIREDLYNQANNEIEEDNEIEEMDSEDIDPVLFGEIDSTTGSFKYTGPQTTELTAETKKQKRHPDYSLLLNFNKFKEFLNLFVEKQKKVSEMGIHEIITMLNSRATVIRNSLEERHYFQNLIFNMVNNHIKPMTPEFEILIQNRIDKTIPFVWKLETLKRKKINNKNDTKYLMNSHTFEQLIKLSSDIKDEPLFQEIYSILKNPDNQFKKLQKDYNYAKWLLSLNKFFPATTTNNNTNSINKYDGIRQLNEKRREAL</sequence>
<evidence type="ECO:0000313" key="2">
    <source>
        <dbReference type="EMBL" id="OBA25153.1"/>
    </source>
</evidence>
<dbReference type="AlphaFoldDB" id="A0A1B7T8W5"/>
<dbReference type="OrthoDB" id="3972851at2759"/>
<comment type="caution">
    <text evidence="2">The sequence shown here is derived from an EMBL/GenBank/DDBJ whole genome shotgun (WGS) entry which is preliminary data.</text>
</comment>
<feature type="non-terminal residue" evidence="2">
    <location>
        <position position="579"/>
    </location>
</feature>